<name>A0A2I0VDB1_9ASPA</name>
<keyword evidence="2" id="KW-1185">Reference proteome</keyword>
<accession>A0A2I0VDB1</accession>
<protein>
    <submittedName>
        <fullName evidence="1">Uncharacterized protein</fullName>
    </submittedName>
</protein>
<reference evidence="1 2" key="1">
    <citation type="journal article" date="2016" name="Sci. Rep.">
        <title>The Dendrobium catenatum Lindl. genome sequence provides insights into polysaccharide synthase, floral development and adaptive evolution.</title>
        <authorList>
            <person name="Zhang G.Q."/>
            <person name="Xu Q."/>
            <person name="Bian C."/>
            <person name="Tsai W.C."/>
            <person name="Yeh C.M."/>
            <person name="Liu K.W."/>
            <person name="Yoshida K."/>
            <person name="Zhang L.S."/>
            <person name="Chang S.B."/>
            <person name="Chen F."/>
            <person name="Shi Y."/>
            <person name="Su Y.Y."/>
            <person name="Zhang Y.Q."/>
            <person name="Chen L.J."/>
            <person name="Yin Y."/>
            <person name="Lin M."/>
            <person name="Huang H."/>
            <person name="Deng H."/>
            <person name="Wang Z.W."/>
            <person name="Zhu S.L."/>
            <person name="Zhao X."/>
            <person name="Deng C."/>
            <person name="Niu S.C."/>
            <person name="Huang J."/>
            <person name="Wang M."/>
            <person name="Liu G.H."/>
            <person name="Yang H.J."/>
            <person name="Xiao X.J."/>
            <person name="Hsiao Y.Y."/>
            <person name="Wu W.L."/>
            <person name="Chen Y.Y."/>
            <person name="Mitsuda N."/>
            <person name="Ohme-Takagi M."/>
            <person name="Luo Y.B."/>
            <person name="Van de Peer Y."/>
            <person name="Liu Z.J."/>
        </authorList>
    </citation>
    <scope>NUCLEOTIDE SEQUENCE [LARGE SCALE GENOMIC DNA]</scope>
    <source>
        <tissue evidence="1">The whole plant</tissue>
    </source>
</reference>
<evidence type="ECO:0000313" key="1">
    <source>
        <dbReference type="EMBL" id="PKU61409.1"/>
    </source>
</evidence>
<evidence type="ECO:0000313" key="2">
    <source>
        <dbReference type="Proteomes" id="UP000233837"/>
    </source>
</evidence>
<proteinExistence type="predicted"/>
<dbReference type="Proteomes" id="UP000233837">
    <property type="component" value="Unassembled WGS sequence"/>
</dbReference>
<organism evidence="1 2">
    <name type="scientific">Dendrobium catenatum</name>
    <dbReference type="NCBI Taxonomy" id="906689"/>
    <lineage>
        <taxon>Eukaryota</taxon>
        <taxon>Viridiplantae</taxon>
        <taxon>Streptophyta</taxon>
        <taxon>Embryophyta</taxon>
        <taxon>Tracheophyta</taxon>
        <taxon>Spermatophyta</taxon>
        <taxon>Magnoliopsida</taxon>
        <taxon>Liliopsida</taxon>
        <taxon>Asparagales</taxon>
        <taxon>Orchidaceae</taxon>
        <taxon>Epidendroideae</taxon>
        <taxon>Malaxideae</taxon>
        <taxon>Dendrobiinae</taxon>
        <taxon>Dendrobium</taxon>
    </lineage>
</organism>
<sequence>MGKSRSAQRFGVEVAGLRDLDEESCERYKVTFIVNFQPDRKRESRGMGEVEQQQRSRGRSCGGLRLGSAPASCEEVGWGFVVCEGYGRK</sequence>
<dbReference type="AlphaFoldDB" id="A0A2I0VDB1"/>
<reference evidence="1 2" key="2">
    <citation type="journal article" date="2017" name="Nature">
        <title>The Apostasia genome and the evolution of orchids.</title>
        <authorList>
            <person name="Zhang G.Q."/>
            <person name="Liu K.W."/>
            <person name="Li Z."/>
            <person name="Lohaus R."/>
            <person name="Hsiao Y.Y."/>
            <person name="Niu S.C."/>
            <person name="Wang J.Y."/>
            <person name="Lin Y.C."/>
            <person name="Xu Q."/>
            <person name="Chen L.J."/>
            <person name="Yoshida K."/>
            <person name="Fujiwara S."/>
            <person name="Wang Z.W."/>
            <person name="Zhang Y.Q."/>
            <person name="Mitsuda N."/>
            <person name="Wang M."/>
            <person name="Liu G.H."/>
            <person name="Pecoraro L."/>
            <person name="Huang H.X."/>
            <person name="Xiao X.J."/>
            <person name="Lin M."/>
            <person name="Wu X.Y."/>
            <person name="Wu W.L."/>
            <person name="Chen Y.Y."/>
            <person name="Chang S.B."/>
            <person name="Sakamoto S."/>
            <person name="Ohme-Takagi M."/>
            <person name="Yagi M."/>
            <person name="Zeng S.J."/>
            <person name="Shen C.Y."/>
            <person name="Yeh C.M."/>
            <person name="Luo Y.B."/>
            <person name="Tsai W.C."/>
            <person name="Van de Peer Y."/>
            <person name="Liu Z.J."/>
        </authorList>
    </citation>
    <scope>NUCLEOTIDE SEQUENCE [LARGE SCALE GENOMIC DNA]</scope>
    <source>
        <tissue evidence="1">The whole plant</tissue>
    </source>
</reference>
<dbReference type="EMBL" id="KZ504696">
    <property type="protein sequence ID" value="PKU61409.1"/>
    <property type="molecule type" value="Genomic_DNA"/>
</dbReference>
<gene>
    <name evidence="1" type="ORF">MA16_Dca028230</name>
</gene>